<evidence type="ECO:0000256" key="1">
    <source>
        <dbReference type="ARBA" id="ARBA00004177"/>
    </source>
</evidence>
<keyword evidence="5" id="KW-0963">Cytoplasm</keyword>
<protein>
    <recommendedName>
        <fullName evidence="13">PX domain-containing protein</fullName>
    </recommendedName>
</protein>
<dbReference type="GO" id="GO:0016050">
    <property type="term" value="P:vesicle organization"/>
    <property type="evidence" value="ECO:0007669"/>
    <property type="project" value="TreeGrafter"/>
</dbReference>
<comment type="caution">
    <text evidence="14">The sequence shown here is derived from an EMBL/GenBank/DDBJ whole genome shotgun (WGS) entry which is preliminary data.</text>
</comment>
<evidence type="ECO:0000256" key="9">
    <source>
        <dbReference type="ARBA" id="ARBA00023136"/>
    </source>
</evidence>
<keyword evidence="7" id="KW-0653">Protein transport</keyword>
<evidence type="ECO:0000256" key="6">
    <source>
        <dbReference type="ARBA" id="ARBA00022753"/>
    </source>
</evidence>
<accession>A0A8T1W9B5</accession>
<keyword evidence="8" id="KW-0446">Lipid-binding</keyword>
<dbReference type="GO" id="GO:0006886">
    <property type="term" value="P:intracellular protein transport"/>
    <property type="evidence" value="ECO:0007669"/>
    <property type="project" value="InterPro"/>
</dbReference>
<dbReference type="GO" id="GO:1901981">
    <property type="term" value="F:phosphatidylinositol phosphate binding"/>
    <property type="evidence" value="ECO:0007669"/>
    <property type="project" value="TreeGrafter"/>
</dbReference>
<dbReference type="Proteomes" id="UP000694044">
    <property type="component" value="Unassembled WGS sequence"/>
</dbReference>
<dbReference type="AlphaFoldDB" id="A0A8T1W9B5"/>
<proteinExistence type="inferred from homology"/>
<evidence type="ECO:0000256" key="10">
    <source>
        <dbReference type="ARBA" id="ARBA00029433"/>
    </source>
</evidence>
<dbReference type="CDD" id="cd06093">
    <property type="entry name" value="PX_domain"/>
    <property type="match status" value="2"/>
</dbReference>
<evidence type="ECO:0000256" key="7">
    <source>
        <dbReference type="ARBA" id="ARBA00022927"/>
    </source>
</evidence>
<keyword evidence="15" id="KW-1185">Reference proteome</keyword>
<comment type="similarity">
    <text evidence="3">Belongs to the sorting nexin family.</text>
</comment>
<feature type="region of interest" description="Disordered" evidence="12">
    <location>
        <begin position="1"/>
        <end position="45"/>
    </location>
</feature>
<keyword evidence="6" id="KW-0967">Endosome</keyword>
<evidence type="ECO:0000256" key="5">
    <source>
        <dbReference type="ARBA" id="ARBA00022490"/>
    </source>
</evidence>
<sequence length="421" mass="48549">MATRAEDSSYIVETKRSSTFMTEQRMRGSKNDGQRVPPPPQTKRATNCVQQVADAVLELNRELVAQNIWLRGKLTAGMNESNGKQSDADEELRLENKRLKQQVQQLESKLERKKEIALVSATVVDSRIAYRDNQQFVEYKVQLETDSRGTLFVWHRYSTFRKLAESMQTKQGHPRKSVPELPSKQLFGNFSEKIIQERVIKLNQFLEAAINADHLQWGIRVDADICVYKRCRRSTTPPSSSLKTKAWTLPSRESDVHQYALVTSAKVVDSRIQKREERSFIEYQFKVKTDGNNTLLVWHRYRALYDWAELMQQENPCQKIPQLPSEEPFGSFSKHIQHQTPTLDAFFKRVVKADNLQYITKVDGDTFVCKLRVKDAAASQDLDSANPLASVTKLFALKSIVQRQRKRSIVMLHERKMAQAS</sequence>
<keyword evidence="4" id="KW-0813">Transport</keyword>
<evidence type="ECO:0000256" key="2">
    <source>
        <dbReference type="ARBA" id="ARBA00004496"/>
    </source>
</evidence>
<dbReference type="GO" id="GO:0005768">
    <property type="term" value="C:endosome"/>
    <property type="evidence" value="ECO:0007669"/>
    <property type="project" value="UniProtKB-SubCell"/>
</dbReference>
<dbReference type="PANTHER" id="PTHR46209:SF3">
    <property type="entry name" value="PX DOMAIN-CONTAINING PROTEIN"/>
    <property type="match status" value="1"/>
</dbReference>
<gene>
    <name evidence="14" type="ORF">PHYPSEUDO_011789</name>
</gene>
<evidence type="ECO:0000259" key="13">
    <source>
        <dbReference type="PROSITE" id="PS50195"/>
    </source>
</evidence>
<evidence type="ECO:0000256" key="11">
    <source>
        <dbReference type="SAM" id="Coils"/>
    </source>
</evidence>
<dbReference type="OrthoDB" id="100401at2759"/>
<keyword evidence="11" id="KW-0175">Coiled coil</keyword>
<reference evidence="14" key="1">
    <citation type="submission" date="2021-02" db="EMBL/GenBank/DDBJ databases">
        <authorList>
            <person name="Palmer J.M."/>
        </authorList>
    </citation>
    <scope>NUCLEOTIDE SEQUENCE</scope>
    <source>
        <strain evidence="14">SCRP734</strain>
    </source>
</reference>
<dbReference type="EMBL" id="JAGDFM010000054">
    <property type="protein sequence ID" value="KAG7388770.1"/>
    <property type="molecule type" value="Genomic_DNA"/>
</dbReference>
<dbReference type="InterPro" id="IPR043544">
    <property type="entry name" value="SNX10/11"/>
</dbReference>
<keyword evidence="9" id="KW-0472">Membrane</keyword>
<feature type="compositionally biased region" description="Basic and acidic residues" evidence="12">
    <location>
        <begin position="24"/>
        <end position="33"/>
    </location>
</feature>
<feature type="coiled-coil region" evidence="11">
    <location>
        <begin position="89"/>
        <end position="116"/>
    </location>
</feature>
<evidence type="ECO:0000256" key="8">
    <source>
        <dbReference type="ARBA" id="ARBA00023121"/>
    </source>
</evidence>
<evidence type="ECO:0000256" key="4">
    <source>
        <dbReference type="ARBA" id="ARBA00022448"/>
    </source>
</evidence>
<feature type="domain" description="PX" evidence="13">
    <location>
        <begin position="117"/>
        <end position="267"/>
    </location>
</feature>
<comment type="subcellular location">
    <subcellularLocation>
        <location evidence="2">Cytoplasm</location>
    </subcellularLocation>
    <subcellularLocation>
        <location evidence="10">Endomembrane system</location>
        <topology evidence="10">Peripheral membrane protein</topology>
        <orientation evidence="10">Cytoplasmic side</orientation>
    </subcellularLocation>
    <subcellularLocation>
        <location evidence="1">Endosome</location>
    </subcellularLocation>
</comment>
<organism evidence="14 15">
    <name type="scientific">Phytophthora pseudosyringae</name>
    <dbReference type="NCBI Taxonomy" id="221518"/>
    <lineage>
        <taxon>Eukaryota</taxon>
        <taxon>Sar</taxon>
        <taxon>Stramenopiles</taxon>
        <taxon>Oomycota</taxon>
        <taxon>Peronosporomycetes</taxon>
        <taxon>Peronosporales</taxon>
        <taxon>Peronosporaceae</taxon>
        <taxon>Phytophthora</taxon>
    </lineage>
</organism>
<dbReference type="PANTHER" id="PTHR46209">
    <property type="entry name" value="PX DOMAIN-CONTAINING PROTEIN"/>
    <property type="match status" value="1"/>
</dbReference>
<dbReference type="Pfam" id="PF00787">
    <property type="entry name" value="PX"/>
    <property type="match status" value="2"/>
</dbReference>
<evidence type="ECO:0000313" key="15">
    <source>
        <dbReference type="Proteomes" id="UP000694044"/>
    </source>
</evidence>
<dbReference type="InterPro" id="IPR001683">
    <property type="entry name" value="PX_dom"/>
</dbReference>
<dbReference type="PROSITE" id="PS50195">
    <property type="entry name" value="PX"/>
    <property type="match status" value="1"/>
</dbReference>
<evidence type="ECO:0000256" key="3">
    <source>
        <dbReference type="ARBA" id="ARBA00010883"/>
    </source>
</evidence>
<evidence type="ECO:0000313" key="14">
    <source>
        <dbReference type="EMBL" id="KAG7388770.1"/>
    </source>
</evidence>
<evidence type="ECO:0000256" key="12">
    <source>
        <dbReference type="SAM" id="MobiDB-lite"/>
    </source>
</evidence>
<name>A0A8T1W9B5_9STRA</name>